<evidence type="ECO:0000313" key="3">
    <source>
        <dbReference type="EMBL" id="MBO2453140.1"/>
    </source>
</evidence>
<dbReference type="GO" id="GO:0016705">
    <property type="term" value="F:oxidoreductase activity, acting on paired donors, with incorporation or reduction of molecular oxygen"/>
    <property type="evidence" value="ECO:0007669"/>
    <property type="project" value="InterPro"/>
</dbReference>
<reference evidence="3" key="1">
    <citation type="submission" date="2021-03" db="EMBL/GenBank/DDBJ databases">
        <authorList>
            <person name="Kanchanasin P."/>
            <person name="Saeng-In P."/>
            <person name="Phongsopitanun W."/>
            <person name="Yuki M."/>
            <person name="Kudo T."/>
            <person name="Ohkuma M."/>
            <person name="Tanasupawat S."/>
        </authorList>
    </citation>
    <scope>NUCLEOTIDE SEQUENCE</scope>
    <source>
        <strain evidence="3">GKU 128</strain>
    </source>
</reference>
<feature type="region of interest" description="Disordered" evidence="1">
    <location>
        <begin position="154"/>
        <end position="174"/>
    </location>
</feature>
<dbReference type="SUPFAM" id="SSF51679">
    <property type="entry name" value="Bacterial luciferase-like"/>
    <property type="match status" value="1"/>
</dbReference>
<evidence type="ECO:0000313" key="4">
    <source>
        <dbReference type="Proteomes" id="UP000669179"/>
    </source>
</evidence>
<gene>
    <name evidence="3" type="ORF">J4573_39025</name>
</gene>
<dbReference type="InterPro" id="IPR011251">
    <property type="entry name" value="Luciferase-like_dom"/>
</dbReference>
<proteinExistence type="predicted"/>
<dbReference type="EMBL" id="JAGEOJ010000019">
    <property type="protein sequence ID" value="MBO2453140.1"/>
    <property type="molecule type" value="Genomic_DNA"/>
</dbReference>
<dbReference type="Pfam" id="PF00296">
    <property type="entry name" value="Bac_luciferase"/>
    <property type="match status" value="1"/>
</dbReference>
<name>A0A939PIN8_9ACTN</name>
<dbReference type="InterPro" id="IPR050766">
    <property type="entry name" value="Bact_Lucif_Oxidored"/>
</dbReference>
<dbReference type="InterPro" id="IPR036661">
    <property type="entry name" value="Luciferase-like_sf"/>
</dbReference>
<evidence type="ECO:0000256" key="1">
    <source>
        <dbReference type="SAM" id="MobiDB-lite"/>
    </source>
</evidence>
<dbReference type="Gene3D" id="3.20.20.30">
    <property type="entry name" value="Luciferase-like domain"/>
    <property type="match status" value="1"/>
</dbReference>
<sequence length="324" mass="35281">MVMLILRFDLRNPPMAGVSMADRYAATLEMAEWAEQHGALAVVLSEHHGADDGYLPNPLLLAAAIAARTTTIRINIASLVGPFHHPLRLAEDLAILDHLSRGRIDPVISGGYAPHEFEMFGVPSQERPQRMTRLFRTLKQAWSGEPFEYEGRKARVTPPPYRQGGPTLTMGGSSEGAARRAARIADGFIPSEPAFWQAYVDECAKLGKPDPGPPLSTSNPTTYLADDVEAGWAELGPYFLHEAQSYGGWGQAAGVASPYAAATDIDQLRATGSHRILTPDQYVAELRAMGELAMAIVHPMAGGIPPERAWQMLHLLEDRVLTQV</sequence>
<protein>
    <submittedName>
        <fullName evidence="3">LLM class flavin-dependent oxidoreductase</fullName>
    </submittedName>
</protein>
<organism evidence="3 4">
    <name type="scientific">Actinomadura barringtoniae</name>
    <dbReference type="NCBI Taxonomy" id="1427535"/>
    <lineage>
        <taxon>Bacteria</taxon>
        <taxon>Bacillati</taxon>
        <taxon>Actinomycetota</taxon>
        <taxon>Actinomycetes</taxon>
        <taxon>Streptosporangiales</taxon>
        <taxon>Thermomonosporaceae</taxon>
        <taxon>Actinomadura</taxon>
    </lineage>
</organism>
<dbReference type="GO" id="GO:0005829">
    <property type="term" value="C:cytosol"/>
    <property type="evidence" value="ECO:0007669"/>
    <property type="project" value="TreeGrafter"/>
</dbReference>
<dbReference type="AlphaFoldDB" id="A0A939PIN8"/>
<dbReference type="PANTHER" id="PTHR30137">
    <property type="entry name" value="LUCIFERASE-LIKE MONOOXYGENASE"/>
    <property type="match status" value="1"/>
</dbReference>
<dbReference type="PANTHER" id="PTHR30137:SF6">
    <property type="entry name" value="LUCIFERASE-LIKE MONOOXYGENASE"/>
    <property type="match status" value="1"/>
</dbReference>
<accession>A0A939PIN8</accession>
<dbReference type="Proteomes" id="UP000669179">
    <property type="component" value="Unassembled WGS sequence"/>
</dbReference>
<comment type="caution">
    <text evidence="3">The sequence shown here is derived from an EMBL/GenBank/DDBJ whole genome shotgun (WGS) entry which is preliminary data.</text>
</comment>
<evidence type="ECO:0000259" key="2">
    <source>
        <dbReference type="Pfam" id="PF00296"/>
    </source>
</evidence>
<feature type="domain" description="Luciferase-like" evidence="2">
    <location>
        <begin position="16"/>
        <end position="264"/>
    </location>
</feature>
<keyword evidence="4" id="KW-1185">Reference proteome</keyword>